<evidence type="ECO:0000313" key="4">
    <source>
        <dbReference type="Proteomes" id="UP000054516"/>
    </source>
</evidence>
<evidence type="ECO:0000256" key="1">
    <source>
        <dbReference type="SAM" id="Coils"/>
    </source>
</evidence>
<feature type="coiled-coil region" evidence="1">
    <location>
        <begin position="111"/>
        <end position="145"/>
    </location>
</feature>
<keyword evidence="1" id="KW-0175">Coiled coil</keyword>
<keyword evidence="4" id="KW-1185">Reference proteome</keyword>
<dbReference type="AlphaFoldDB" id="A0A1W2TAN1"/>
<accession>A0A1W2TAN1</accession>
<reference evidence="3" key="1">
    <citation type="submission" date="2016-03" db="EMBL/GenBank/DDBJ databases">
        <title>Draft genome sequence of Rosellinia necatrix.</title>
        <authorList>
            <person name="Kanematsu S."/>
        </authorList>
    </citation>
    <scope>NUCLEOTIDE SEQUENCE [LARGE SCALE GENOMIC DNA]</scope>
    <source>
        <strain evidence="3">W97</strain>
    </source>
</reference>
<proteinExistence type="predicted"/>
<dbReference type="OrthoDB" id="4715837at2759"/>
<feature type="region of interest" description="Disordered" evidence="2">
    <location>
        <begin position="150"/>
        <end position="175"/>
    </location>
</feature>
<dbReference type="EMBL" id="DF977505">
    <property type="protein sequence ID" value="GAP82438.1"/>
    <property type="molecule type" value="Genomic_DNA"/>
</dbReference>
<protein>
    <submittedName>
        <fullName evidence="3">Uncharacterized protein</fullName>
    </submittedName>
</protein>
<name>A0A1W2TAN1_ROSNE</name>
<evidence type="ECO:0000256" key="2">
    <source>
        <dbReference type="SAM" id="MobiDB-lite"/>
    </source>
</evidence>
<sequence>MSTARKQREIVNKKLQKVEDLQNKVLHQELIFHAQNEVVQDLTHEKRTMERQLGLLEVTYEDALALFQRNQRRLAVGMSGVGAGATGTYERDARRDLEERRQQCRGLEDGLKAVARGIEKAERAQDRAREKRDGLQVKLDGARAELRVEQARLLRFPHEQQQQPQQQQQQRHRGR</sequence>
<gene>
    <name evidence="3" type="ORF">SAMD00023353_6000300</name>
</gene>
<organism evidence="3">
    <name type="scientific">Rosellinia necatrix</name>
    <name type="common">White root-rot fungus</name>
    <dbReference type="NCBI Taxonomy" id="77044"/>
    <lineage>
        <taxon>Eukaryota</taxon>
        <taxon>Fungi</taxon>
        <taxon>Dikarya</taxon>
        <taxon>Ascomycota</taxon>
        <taxon>Pezizomycotina</taxon>
        <taxon>Sordariomycetes</taxon>
        <taxon>Xylariomycetidae</taxon>
        <taxon>Xylariales</taxon>
        <taxon>Xylariaceae</taxon>
        <taxon>Rosellinia</taxon>
    </lineage>
</organism>
<dbReference type="Proteomes" id="UP000054516">
    <property type="component" value="Unassembled WGS sequence"/>
</dbReference>
<evidence type="ECO:0000313" key="3">
    <source>
        <dbReference type="EMBL" id="GAP82438.1"/>
    </source>
</evidence>
<feature type="compositionally biased region" description="Low complexity" evidence="2">
    <location>
        <begin position="160"/>
        <end position="169"/>
    </location>
</feature>